<evidence type="ECO:0000256" key="4">
    <source>
        <dbReference type="ARBA" id="ARBA00012477"/>
    </source>
</evidence>
<keyword evidence="6" id="KW-0540">Nuclease</keyword>
<dbReference type="SUPFAM" id="SSF56281">
    <property type="entry name" value="Metallo-hydrolase/oxidoreductase"/>
    <property type="match status" value="2"/>
</dbReference>
<dbReference type="Pfam" id="PF13691">
    <property type="entry name" value="Lactamase_B_4"/>
    <property type="match status" value="1"/>
</dbReference>
<dbReference type="Pfam" id="PF12706">
    <property type="entry name" value="Lactamase_B_2"/>
    <property type="match status" value="1"/>
</dbReference>
<keyword evidence="5" id="KW-0819">tRNA processing</keyword>
<evidence type="ECO:0000313" key="14">
    <source>
        <dbReference type="EMBL" id="WEW54643.1"/>
    </source>
</evidence>
<feature type="domain" description="Metallo-beta-lactamase" evidence="12">
    <location>
        <begin position="598"/>
        <end position="656"/>
    </location>
</feature>
<evidence type="ECO:0000256" key="9">
    <source>
        <dbReference type="ARBA" id="ARBA00022801"/>
    </source>
</evidence>
<comment type="similarity">
    <text evidence="3">Belongs to the RNase Z family.</text>
</comment>
<evidence type="ECO:0000256" key="10">
    <source>
        <dbReference type="ARBA" id="ARBA00022833"/>
    </source>
</evidence>
<dbReference type="CDD" id="cd07718">
    <property type="entry name" value="RNaseZ_ELAC1_ELAC2-C-term-like_MBL-fold"/>
    <property type="match status" value="1"/>
</dbReference>
<evidence type="ECO:0000256" key="5">
    <source>
        <dbReference type="ARBA" id="ARBA00022694"/>
    </source>
</evidence>
<feature type="domain" description="tRNase Z endonuclease" evidence="13">
    <location>
        <begin position="6"/>
        <end position="68"/>
    </location>
</feature>
<comment type="cofactor">
    <cofactor evidence="2">
        <name>Zn(2+)</name>
        <dbReference type="ChEBI" id="CHEBI:29105"/>
    </cofactor>
</comment>
<accession>A0AAF0IFM0</accession>
<feature type="region of interest" description="Disordered" evidence="11">
    <location>
        <begin position="203"/>
        <end position="241"/>
    </location>
</feature>
<gene>
    <name evidence="14" type="ORF">PRK78_000063</name>
</gene>
<dbReference type="Gene3D" id="3.60.15.10">
    <property type="entry name" value="Ribonuclease Z/Hydroxyacylglutathione hydrolase-like"/>
    <property type="match status" value="2"/>
</dbReference>
<dbReference type="GO" id="GO:0005739">
    <property type="term" value="C:mitochondrion"/>
    <property type="evidence" value="ECO:0007669"/>
    <property type="project" value="TreeGrafter"/>
</dbReference>
<comment type="catalytic activity">
    <reaction evidence="1">
        <text>Endonucleolytic cleavage of RNA, removing extra 3' nucleotides from tRNA precursor, generating 3' termini of tRNAs. A 3'-hydroxy group is left at the tRNA terminus and a 5'-phosphoryl group is left at the trailer molecule.</text>
        <dbReference type="EC" id="3.1.26.11"/>
    </reaction>
</comment>
<dbReference type="InterPro" id="IPR047151">
    <property type="entry name" value="RNZ2-like"/>
</dbReference>
<evidence type="ECO:0000259" key="13">
    <source>
        <dbReference type="Pfam" id="PF13691"/>
    </source>
</evidence>
<keyword evidence="8" id="KW-0255">Endonuclease</keyword>
<evidence type="ECO:0000313" key="15">
    <source>
        <dbReference type="Proteomes" id="UP001219355"/>
    </source>
</evidence>
<reference evidence="14" key="1">
    <citation type="submission" date="2023-03" db="EMBL/GenBank/DDBJ databases">
        <title>Emydomyces testavorans Genome Sequence.</title>
        <authorList>
            <person name="Hoyer L."/>
        </authorList>
    </citation>
    <scope>NUCLEOTIDE SEQUENCE</scope>
    <source>
        <strain evidence="14">16-2883</strain>
    </source>
</reference>
<evidence type="ECO:0000256" key="3">
    <source>
        <dbReference type="ARBA" id="ARBA00007823"/>
    </source>
</evidence>
<name>A0AAF0IFM0_9EURO</name>
<dbReference type="EMBL" id="CP120627">
    <property type="protein sequence ID" value="WEW54643.1"/>
    <property type="molecule type" value="Genomic_DNA"/>
</dbReference>
<proteinExistence type="inferred from homology"/>
<sequence>MKTFIQFVTTPTADTSGTAVLLHFDDKRYIFGNLAEGTQRACVERGVRLSRVTDIFFTGKTSWSTHGGVMGMLLTLADALASASAGLTEAVDTKIAELETLRKTTTDPAARTRAENVLQMRREERSRLEVLAQQRSTLSLRGGPNLTHTIATARRFICRQGMPIGIQEFSEEVGNGSISDTPAKFPDKPTLSDDHIKVWALPIIPSTDSGSRGKKRSRDEFQEQSPSSNSSKSDQHLKDQVSRQSVVSEMFNSDWRMDTLVEMALADVSLPATLFVRNPETQEIKPYTGPKPGDGQPLPDIKVLVRKPWPGALVESLPPTSPSECSMSYIIRNHDVRGKFDAKKAVALGVQRGPDYRKLTENQSVQSKDGRTITPDMVLGESRIGKGVAIVELPTVDYIESLIARPEWKSAEVMKGITVFIWILGKGVGSHARLQEFISSIPQAEHIFSSPDYSSNELTFRAVARSTIQFSEIDNERYDIPKRAESPALKAPKSILCVAEPGMTVNLEPQFSVDSSQTERQINAKRIKQCVSRIVRGHVDTIRQRFDSAPFQAKLENMRQKVPNSDAEIIALGTGSSLPSMYRNVSGTLLRVPGYGSYLFDCGEGTLGQLKRTLNPEELREVLRELKVIWISHLHADHHLGTVSVIKAWYEEVFGTLPQKKASFETDLEQFLNEQRLCIVSDIHMLDWLAEYAHVENYGYDKIIPLAATSFEHPNRQISSILTLHRRDENGLVTEAAGEARSEWFNFDFPKHRLASLFQTATGLASIFTVPVSHCQGAKAVSFTFPSGLKVSYSGDCRPSEAFTRIGRDSTVLLHEATFEDDMATDALAKRHCTLSEALMVGREMRAKIIVLTHFSQRYREMPNIEKAKKTGFVPRFDPHRSAAFVMPTAVRDIPATEVTQDSPEAADDLSANTPKALGDDVPVILAFDYMRLRLGDALHAEAYMPVLKEHLSTSGVEF</sequence>
<dbReference type="GO" id="GO:0042781">
    <property type="term" value="F:3'-tRNA processing endoribonuclease activity"/>
    <property type="evidence" value="ECO:0007669"/>
    <property type="project" value="UniProtKB-EC"/>
</dbReference>
<keyword evidence="10" id="KW-0862">Zinc</keyword>
<evidence type="ECO:0000256" key="7">
    <source>
        <dbReference type="ARBA" id="ARBA00022723"/>
    </source>
</evidence>
<evidence type="ECO:0000256" key="8">
    <source>
        <dbReference type="ARBA" id="ARBA00022759"/>
    </source>
</evidence>
<evidence type="ECO:0000256" key="6">
    <source>
        <dbReference type="ARBA" id="ARBA00022722"/>
    </source>
</evidence>
<dbReference type="PANTHER" id="PTHR12553">
    <property type="entry name" value="ZINC PHOSPHODIESTERASE ELAC PROTEIN 2"/>
    <property type="match status" value="1"/>
</dbReference>
<evidence type="ECO:0000256" key="2">
    <source>
        <dbReference type="ARBA" id="ARBA00001947"/>
    </source>
</evidence>
<dbReference type="PANTHER" id="PTHR12553:SF49">
    <property type="entry name" value="ZINC PHOSPHODIESTERASE ELAC PROTEIN 2"/>
    <property type="match status" value="1"/>
</dbReference>
<dbReference type="InterPro" id="IPR001279">
    <property type="entry name" value="Metallo-B-lactamas"/>
</dbReference>
<dbReference type="AlphaFoldDB" id="A0AAF0IFM0"/>
<evidence type="ECO:0000259" key="12">
    <source>
        <dbReference type="Pfam" id="PF12706"/>
    </source>
</evidence>
<evidence type="ECO:0000256" key="1">
    <source>
        <dbReference type="ARBA" id="ARBA00000402"/>
    </source>
</evidence>
<protein>
    <recommendedName>
        <fullName evidence="4">ribonuclease Z</fullName>
        <ecNumber evidence="4">3.1.26.11</ecNumber>
    </recommendedName>
</protein>
<dbReference type="InterPro" id="IPR027794">
    <property type="entry name" value="tRNase_Z_dom"/>
</dbReference>
<dbReference type="GO" id="GO:0046872">
    <property type="term" value="F:metal ion binding"/>
    <property type="evidence" value="ECO:0007669"/>
    <property type="project" value="UniProtKB-KW"/>
</dbReference>
<dbReference type="GO" id="GO:1990180">
    <property type="term" value="P:mitochondrial tRNA 3'-end processing"/>
    <property type="evidence" value="ECO:0007669"/>
    <property type="project" value="TreeGrafter"/>
</dbReference>
<dbReference type="InterPro" id="IPR036866">
    <property type="entry name" value="RibonucZ/Hydroxyglut_hydro"/>
</dbReference>
<organism evidence="14 15">
    <name type="scientific">Emydomyces testavorans</name>
    <dbReference type="NCBI Taxonomy" id="2070801"/>
    <lineage>
        <taxon>Eukaryota</taxon>
        <taxon>Fungi</taxon>
        <taxon>Dikarya</taxon>
        <taxon>Ascomycota</taxon>
        <taxon>Pezizomycotina</taxon>
        <taxon>Eurotiomycetes</taxon>
        <taxon>Eurotiomycetidae</taxon>
        <taxon>Onygenales</taxon>
        <taxon>Nannizziopsiaceae</taxon>
        <taxon>Emydomyces</taxon>
    </lineage>
</organism>
<evidence type="ECO:0000256" key="11">
    <source>
        <dbReference type="SAM" id="MobiDB-lite"/>
    </source>
</evidence>
<keyword evidence="7" id="KW-0479">Metal-binding</keyword>
<dbReference type="EC" id="3.1.26.11" evidence="4"/>
<keyword evidence="15" id="KW-1185">Reference proteome</keyword>
<dbReference type="Proteomes" id="UP001219355">
    <property type="component" value="Chromosome 1"/>
</dbReference>
<keyword evidence="9 14" id="KW-0378">Hydrolase</keyword>